<keyword evidence="4" id="KW-1003">Cell membrane</keyword>
<dbReference type="InterPro" id="IPR003660">
    <property type="entry name" value="HAMP_dom"/>
</dbReference>
<keyword evidence="13" id="KW-0902">Two-component regulatory system</keyword>
<evidence type="ECO:0000259" key="16">
    <source>
        <dbReference type="PROSITE" id="PS50109"/>
    </source>
</evidence>
<evidence type="ECO:0000256" key="13">
    <source>
        <dbReference type="ARBA" id="ARBA00023012"/>
    </source>
</evidence>
<evidence type="ECO:0000256" key="15">
    <source>
        <dbReference type="SAM" id="Phobius"/>
    </source>
</evidence>
<dbReference type="Pfam" id="PF02518">
    <property type="entry name" value="HATPase_c"/>
    <property type="match status" value="1"/>
</dbReference>
<dbReference type="InterPro" id="IPR050980">
    <property type="entry name" value="2C_sensor_his_kinase"/>
</dbReference>
<dbReference type="SUPFAM" id="SSF47384">
    <property type="entry name" value="Homodimeric domain of signal transducing histidine kinase"/>
    <property type="match status" value="1"/>
</dbReference>
<keyword evidence="5" id="KW-0997">Cell inner membrane</keyword>
<keyword evidence="10 18" id="KW-0418">Kinase</keyword>
<organism evidence="18 19">
    <name type="scientific">Bordetella genomosp. 8</name>
    <dbReference type="NCBI Taxonomy" id="1416806"/>
    <lineage>
        <taxon>Bacteria</taxon>
        <taxon>Pseudomonadati</taxon>
        <taxon>Pseudomonadota</taxon>
        <taxon>Betaproteobacteria</taxon>
        <taxon>Burkholderiales</taxon>
        <taxon>Alcaligenaceae</taxon>
        <taxon>Bordetella</taxon>
    </lineage>
</organism>
<evidence type="ECO:0000256" key="9">
    <source>
        <dbReference type="ARBA" id="ARBA00022741"/>
    </source>
</evidence>
<evidence type="ECO:0000256" key="11">
    <source>
        <dbReference type="ARBA" id="ARBA00022840"/>
    </source>
</evidence>
<keyword evidence="12 15" id="KW-1133">Transmembrane helix</keyword>
<dbReference type="Proteomes" id="UP000194151">
    <property type="component" value="Chromosome"/>
</dbReference>
<reference evidence="18 19" key="1">
    <citation type="submission" date="2017-05" db="EMBL/GenBank/DDBJ databases">
        <title>Complete and WGS of Bordetella genogroups.</title>
        <authorList>
            <person name="Spilker T."/>
            <person name="LiPuma J."/>
        </authorList>
    </citation>
    <scope>NUCLEOTIDE SEQUENCE [LARGE SCALE GENOMIC DNA]</scope>
    <source>
        <strain evidence="18 19">AU19157</strain>
    </source>
</reference>
<keyword evidence="6" id="KW-0597">Phosphoprotein</keyword>
<proteinExistence type="predicted"/>
<comment type="subcellular location">
    <subcellularLocation>
        <location evidence="2">Cell inner membrane</location>
        <topology evidence="2">Multi-pass membrane protein</topology>
    </subcellularLocation>
</comment>
<dbReference type="AlphaFoldDB" id="A0A1W6YTE2"/>
<dbReference type="CDD" id="cd00082">
    <property type="entry name" value="HisKA"/>
    <property type="match status" value="1"/>
</dbReference>
<feature type="transmembrane region" description="Helical" evidence="15">
    <location>
        <begin position="159"/>
        <end position="179"/>
    </location>
</feature>
<evidence type="ECO:0000256" key="4">
    <source>
        <dbReference type="ARBA" id="ARBA00022475"/>
    </source>
</evidence>
<evidence type="ECO:0000313" key="18">
    <source>
        <dbReference type="EMBL" id="ARP84365.1"/>
    </source>
</evidence>
<dbReference type="PROSITE" id="PS50885">
    <property type="entry name" value="HAMP"/>
    <property type="match status" value="1"/>
</dbReference>
<evidence type="ECO:0000259" key="17">
    <source>
        <dbReference type="PROSITE" id="PS50885"/>
    </source>
</evidence>
<evidence type="ECO:0000256" key="7">
    <source>
        <dbReference type="ARBA" id="ARBA00022679"/>
    </source>
</evidence>
<feature type="transmembrane region" description="Helical" evidence="15">
    <location>
        <begin position="20"/>
        <end position="42"/>
    </location>
</feature>
<dbReference type="PANTHER" id="PTHR44936:SF5">
    <property type="entry name" value="SENSOR HISTIDINE KINASE ENVZ"/>
    <property type="match status" value="1"/>
</dbReference>
<dbReference type="InterPro" id="IPR003661">
    <property type="entry name" value="HisK_dim/P_dom"/>
</dbReference>
<dbReference type="Gene3D" id="3.30.565.10">
    <property type="entry name" value="Histidine kinase-like ATPase, C-terminal domain"/>
    <property type="match status" value="1"/>
</dbReference>
<evidence type="ECO:0000256" key="5">
    <source>
        <dbReference type="ARBA" id="ARBA00022519"/>
    </source>
</evidence>
<dbReference type="OrthoDB" id="9804645at2"/>
<sequence length="443" mass="48045">MPAALSARRIALWPRTLVVRLFVIFLIGLAVAQVLSLALLFYERYEAGKSMMLGNLESEVALAVDILDRLPPQERPAWLPRLNTSTRTYLLSEGVADQPLTTLAARSAATTIEHALPGREVKVREMPGQPKHIQAITRLLDGSPVTLDINMSMMPMAMWLPLVLALQLLLLVGCTWYAVRLAVRPLTRLAHAADTLDPNKTGPRLDEQGPLEVAHAATAFNAMQDRIAAHLAERMRILGAISHDLQTPITRMKLRSELMDDSADKAKLTQDLDEVERLVREGLAYARTAHGGMEKPARLDLCAFLDSLVCDYQDTGKDVSLSGAPHASPLLTRPHALRRLLGNLIDNALKYGDGTAEVQVAARDDGGLTVSVLDRGPGIPEDKLQDVLQPFYRLEGSRNRDTGGTGLGLAIASQLAAVTGGTLSLANRDGGGLRAELRLAGLE</sequence>
<evidence type="ECO:0000256" key="3">
    <source>
        <dbReference type="ARBA" id="ARBA00012438"/>
    </source>
</evidence>
<dbReference type="SMART" id="SM00304">
    <property type="entry name" value="HAMP"/>
    <property type="match status" value="1"/>
</dbReference>
<keyword evidence="11" id="KW-0067">ATP-binding</keyword>
<dbReference type="PROSITE" id="PS50109">
    <property type="entry name" value="HIS_KIN"/>
    <property type="match status" value="1"/>
</dbReference>
<dbReference type="CDD" id="cd06225">
    <property type="entry name" value="HAMP"/>
    <property type="match status" value="1"/>
</dbReference>
<evidence type="ECO:0000256" key="6">
    <source>
        <dbReference type="ARBA" id="ARBA00022553"/>
    </source>
</evidence>
<keyword evidence="14 15" id="KW-0472">Membrane</keyword>
<keyword evidence="8 15" id="KW-0812">Transmembrane</keyword>
<evidence type="ECO:0000256" key="1">
    <source>
        <dbReference type="ARBA" id="ARBA00000085"/>
    </source>
</evidence>
<dbReference type="Gene3D" id="1.10.287.130">
    <property type="match status" value="1"/>
</dbReference>
<dbReference type="SMART" id="SM00387">
    <property type="entry name" value="HATPase_c"/>
    <property type="match status" value="1"/>
</dbReference>
<dbReference type="RefSeq" id="WP_086067677.1">
    <property type="nucleotide sequence ID" value="NZ_CP021108.1"/>
</dbReference>
<dbReference type="GO" id="GO:0005886">
    <property type="term" value="C:plasma membrane"/>
    <property type="evidence" value="ECO:0007669"/>
    <property type="project" value="UniProtKB-SubCell"/>
</dbReference>
<feature type="domain" description="HAMP" evidence="17">
    <location>
        <begin position="180"/>
        <end position="232"/>
    </location>
</feature>
<dbReference type="STRING" id="1416806.CAL12_04770"/>
<dbReference type="SUPFAM" id="SSF55874">
    <property type="entry name" value="ATPase domain of HSP90 chaperone/DNA topoisomerase II/histidine kinase"/>
    <property type="match status" value="1"/>
</dbReference>
<dbReference type="InterPro" id="IPR003594">
    <property type="entry name" value="HATPase_dom"/>
</dbReference>
<gene>
    <name evidence="18" type="ORF">CAL12_04770</name>
</gene>
<dbReference type="SMART" id="SM00388">
    <property type="entry name" value="HisKA"/>
    <property type="match status" value="1"/>
</dbReference>
<feature type="domain" description="Histidine kinase" evidence="16">
    <location>
        <begin position="240"/>
        <end position="443"/>
    </location>
</feature>
<dbReference type="InterPro" id="IPR004358">
    <property type="entry name" value="Sig_transdc_His_kin-like_C"/>
</dbReference>
<dbReference type="InterPro" id="IPR036890">
    <property type="entry name" value="HATPase_C_sf"/>
</dbReference>
<dbReference type="GO" id="GO:0000155">
    <property type="term" value="F:phosphorelay sensor kinase activity"/>
    <property type="evidence" value="ECO:0007669"/>
    <property type="project" value="InterPro"/>
</dbReference>
<keyword evidence="7" id="KW-0808">Transferase</keyword>
<evidence type="ECO:0000256" key="2">
    <source>
        <dbReference type="ARBA" id="ARBA00004429"/>
    </source>
</evidence>
<evidence type="ECO:0000256" key="12">
    <source>
        <dbReference type="ARBA" id="ARBA00022989"/>
    </source>
</evidence>
<name>A0A1W6YTE2_9BORD</name>
<dbReference type="PRINTS" id="PR00344">
    <property type="entry name" value="BCTRLSENSOR"/>
</dbReference>
<dbReference type="EMBL" id="CP021108">
    <property type="protein sequence ID" value="ARP84365.1"/>
    <property type="molecule type" value="Genomic_DNA"/>
</dbReference>
<evidence type="ECO:0000256" key="14">
    <source>
        <dbReference type="ARBA" id="ARBA00023136"/>
    </source>
</evidence>
<dbReference type="EC" id="2.7.13.3" evidence="3"/>
<accession>A0A1W6YTE2</accession>
<keyword evidence="19" id="KW-1185">Reference proteome</keyword>
<dbReference type="CDD" id="cd00075">
    <property type="entry name" value="HATPase"/>
    <property type="match status" value="1"/>
</dbReference>
<evidence type="ECO:0000256" key="8">
    <source>
        <dbReference type="ARBA" id="ARBA00022692"/>
    </source>
</evidence>
<dbReference type="InterPro" id="IPR005467">
    <property type="entry name" value="His_kinase_dom"/>
</dbReference>
<evidence type="ECO:0000256" key="10">
    <source>
        <dbReference type="ARBA" id="ARBA00022777"/>
    </source>
</evidence>
<dbReference type="Pfam" id="PF00672">
    <property type="entry name" value="HAMP"/>
    <property type="match status" value="1"/>
</dbReference>
<evidence type="ECO:0000313" key="19">
    <source>
        <dbReference type="Proteomes" id="UP000194151"/>
    </source>
</evidence>
<dbReference type="PANTHER" id="PTHR44936">
    <property type="entry name" value="SENSOR PROTEIN CREC"/>
    <property type="match status" value="1"/>
</dbReference>
<keyword evidence="9" id="KW-0547">Nucleotide-binding</keyword>
<dbReference type="KEGG" id="bgv:CAL12_04770"/>
<protein>
    <recommendedName>
        <fullName evidence="3">histidine kinase</fullName>
        <ecNumber evidence="3">2.7.13.3</ecNumber>
    </recommendedName>
</protein>
<comment type="catalytic activity">
    <reaction evidence="1">
        <text>ATP + protein L-histidine = ADP + protein N-phospho-L-histidine.</text>
        <dbReference type="EC" id="2.7.13.3"/>
    </reaction>
</comment>
<dbReference type="GO" id="GO:0005524">
    <property type="term" value="F:ATP binding"/>
    <property type="evidence" value="ECO:0007669"/>
    <property type="project" value="UniProtKB-KW"/>
</dbReference>
<dbReference type="InterPro" id="IPR036097">
    <property type="entry name" value="HisK_dim/P_sf"/>
</dbReference>